<dbReference type="PANTHER" id="PTHR35069">
    <property type="entry name" value="PROTEIN C9ORF135"/>
    <property type="match status" value="1"/>
</dbReference>
<dbReference type="GO" id="GO:0005886">
    <property type="term" value="C:plasma membrane"/>
    <property type="evidence" value="ECO:0007669"/>
    <property type="project" value="TreeGrafter"/>
</dbReference>
<feature type="compositionally biased region" description="Basic and acidic residues" evidence="1">
    <location>
        <begin position="33"/>
        <end position="51"/>
    </location>
</feature>
<comment type="caution">
    <text evidence="2">The sequence shown here is derived from an EMBL/GenBank/DDBJ whole genome shotgun (WGS) entry which is preliminary data.</text>
</comment>
<reference evidence="2" key="1">
    <citation type="thesis" date="2020" institute="ProQuest LLC" country="789 East Eisenhower Parkway, Ann Arbor, MI, USA">
        <title>Comparative Genomics and Chromosome Evolution.</title>
        <authorList>
            <person name="Mudd A.B."/>
        </authorList>
    </citation>
    <scope>NUCLEOTIDE SEQUENCE</scope>
    <source>
        <strain evidence="2">237g6f4</strain>
        <tissue evidence="2">Blood</tissue>
    </source>
</reference>
<name>A0AAV7DE48_ENGPU</name>
<protein>
    <submittedName>
        <fullName evidence="2">Uncharacterized protein</fullName>
    </submittedName>
</protein>
<dbReference type="PANTHER" id="PTHR35069:SF1">
    <property type="entry name" value="CILIA- AND FLAGELLA-ASSOCIATED PROTEIN 95"/>
    <property type="match status" value="1"/>
</dbReference>
<sequence>MAMYVLDGSFRGDMLERKGSMYLRSSHMHYDKPTKVSGWHESREAEPKDYDVNEAPLGKKNLCHSTYRRFGDVASEDWKTTTGHQFSQVQLKAEYEVKDFHKKMVNEDNLDTLNLKRQTGLPDNGFGAVLPHHSKDHNKMDLNTTYGIDYMAPFQYTTSPIIEKVPEVPDYVSAFKKCHSQFTDTADYRRHGRNTWQDESGVYANREVRQRMFKPTCPITPHL</sequence>
<organism evidence="2 3">
    <name type="scientific">Engystomops pustulosus</name>
    <name type="common">Tungara frog</name>
    <name type="synonym">Physalaemus pustulosus</name>
    <dbReference type="NCBI Taxonomy" id="76066"/>
    <lineage>
        <taxon>Eukaryota</taxon>
        <taxon>Metazoa</taxon>
        <taxon>Chordata</taxon>
        <taxon>Craniata</taxon>
        <taxon>Vertebrata</taxon>
        <taxon>Euteleostomi</taxon>
        <taxon>Amphibia</taxon>
        <taxon>Batrachia</taxon>
        <taxon>Anura</taxon>
        <taxon>Neobatrachia</taxon>
        <taxon>Hyloidea</taxon>
        <taxon>Leptodactylidae</taxon>
        <taxon>Leiuperinae</taxon>
        <taxon>Engystomops</taxon>
    </lineage>
</organism>
<dbReference type="EMBL" id="WNYA01000001">
    <property type="protein sequence ID" value="KAG8595738.1"/>
    <property type="molecule type" value="Genomic_DNA"/>
</dbReference>
<evidence type="ECO:0000313" key="3">
    <source>
        <dbReference type="Proteomes" id="UP000824782"/>
    </source>
</evidence>
<gene>
    <name evidence="2" type="ORF">GDO81_001608</name>
</gene>
<dbReference type="Pfam" id="PF15139">
    <property type="entry name" value="CFAP95"/>
    <property type="match status" value="1"/>
</dbReference>
<evidence type="ECO:0000256" key="1">
    <source>
        <dbReference type="SAM" id="MobiDB-lite"/>
    </source>
</evidence>
<accession>A0AAV7DE48</accession>
<dbReference type="AlphaFoldDB" id="A0AAV7DE48"/>
<proteinExistence type="predicted"/>
<dbReference type="Proteomes" id="UP000824782">
    <property type="component" value="Unassembled WGS sequence"/>
</dbReference>
<evidence type="ECO:0000313" key="2">
    <source>
        <dbReference type="EMBL" id="KAG8595738.1"/>
    </source>
</evidence>
<keyword evidence="3" id="KW-1185">Reference proteome</keyword>
<feature type="region of interest" description="Disordered" evidence="1">
    <location>
        <begin position="33"/>
        <end position="53"/>
    </location>
</feature>
<dbReference type="InterPro" id="IPR027905">
    <property type="entry name" value="CFAP95"/>
</dbReference>